<evidence type="ECO:0000256" key="1">
    <source>
        <dbReference type="SAM" id="Phobius"/>
    </source>
</evidence>
<dbReference type="HOGENOM" id="CLU_1387913_0_0_10"/>
<keyword evidence="3" id="KW-1185">Reference proteome</keyword>
<gene>
    <name evidence="2" type="ORF">HMPREF9699_01952</name>
</gene>
<keyword evidence="1" id="KW-1133">Transmembrane helix</keyword>
<dbReference type="EMBL" id="AGYA01000033">
    <property type="protein sequence ID" value="EKB54409.1"/>
    <property type="molecule type" value="Genomic_DNA"/>
</dbReference>
<name>K1MED6_9FLAO</name>
<comment type="caution">
    <text evidence="2">The sequence shown here is derived from an EMBL/GenBank/DDBJ whole genome shotgun (WGS) entry which is preliminary data.</text>
</comment>
<protein>
    <submittedName>
        <fullName evidence="2">Uncharacterized protein</fullName>
    </submittedName>
</protein>
<accession>K1MED6</accession>
<feature type="transmembrane region" description="Helical" evidence="1">
    <location>
        <begin position="150"/>
        <end position="171"/>
    </location>
</feature>
<sequence length="196" mass="22643">MELFIKILSIPVVGTFLKFLYQFFTKEKAKELNIEKAKFILDNCGKDFKKSFVIPNLEESYFYERTGIATNYKSIPLYEELKNKSGKNYTWASIRKAKSHFLFEENKIVVKVSTFDKSIAEISLLLILYLSVISFGTTILLSQISWGKDFIQMIIMILFLMFVVGIVAYAINPTIMAMGIKKELEKNNKKSLLEDI</sequence>
<evidence type="ECO:0000313" key="2">
    <source>
        <dbReference type="EMBL" id="EKB54409.1"/>
    </source>
</evidence>
<feature type="transmembrane region" description="Helical" evidence="1">
    <location>
        <begin position="124"/>
        <end position="144"/>
    </location>
</feature>
<keyword evidence="1" id="KW-0812">Transmembrane</keyword>
<reference evidence="2 3" key="1">
    <citation type="submission" date="2012-07" db="EMBL/GenBank/DDBJ databases">
        <title>The Genome Sequence of Bergeyella zoohelcum ATCC 43767.</title>
        <authorList>
            <consortium name="The Broad Institute Genome Sequencing Platform"/>
            <person name="Earl A."/>
            <person name="Ward D."/>
            <person name="Feldgarden M."/>
            <person name="Gevers D."/>
            <person name="Huys G."/>
            <person name="Walker B."/>
            <person name="Young S.K."/>
            <person name="Zeng Q."/>
            <person name="Gargeya S."/>
            <person name="Fitzgerald M."/>
            <person name="Haas B."/>
            <person name="Abouelleil A."/>
            <person name="Alvarado L."/>
            <person name="Arachchi H.M."/>
            <person name="Berlin A.M."/>
            <person name="Chapman S.B."/>
            <person name="Goldberg J."/>
            <person name="Griggs A."/>
            <person name="Gujja S."/>
            <person name="Hansen M."/>
            <person name="Howarth C."/>
            <person name="Imamovic A."/>
            <person name="Larimer J."/>
            <person name="McCowen C."/>
            <person name="Montmayeur A."/>
            <person name="Murphy C."/>
            <person name="Neiman D."/>
            <person name="Pearson M."/>
            <person name="Priest M."/>
            <person name="Roberts A."/>
            <person name="Saif S."/>
            <person name="Shea T."/>
            <person name="Sisk P."/>
            <person name="Sykes S."/>
            <person name="Wortman J."/>
            <person name="Nusbaum C."/>
            <person name="Birren B."/>
        </authorList>
    </citation>
    <scope>NUCLEOTIDE SEQUENCE [LARGE SCALE GENOMIC DNA]</scope>
    <source>
        <strain evidence="2 3">ATCC 43767</strain>
    </source>
</reference>
<dbReference type="STRING" id="883096.HMPREF9699_01952"/>
<dbReference type="eggNOG" id="ENOG5033PAI">
    <property type="taxonomic scope" value="Bacteria"/>
</dbReference>
<organism evidence="2 3">
    <name type="scientific">Bergeyella zoohelcum ATCC 43767</name>
    <dbReference type="NCBI Taxonomy" id="883096"/>
    <lineage>
        <taxon>Bacteria</taxon>
        <taxon>Pseudomonadati</taxon>
        <taxon>Bacteroidota</taxon>
        <taxon>Flavobacteriia</taxon>
        <taxon>Flavobacteriales</taxon>
        <taxon>Weeksellaceae</taxon>
        <taxon>Bergeyella</taxon>
    </lineage>
</organism>
<dbReference type="RefSeq" id="WP_002664431.1">
    <property type="nucleotide sequence ID" value="NZ_JH932293.1"/>
</dbReference>
<dbReference type="OrthoDB" id="1246400at2"/>
<proteinExistence type="predicted"/>
<dbReference type="Proteomes" id="UP000006085">
    <property type="component" value="Unassembled WGS sequence"/>
</dbReference>
<dbReference type="AlphaFoldDB" id="K1MED6"/>
<evidence type="ECO:0000313" key="3">
    <source>
        <dbReference type="Proteomes" id="UP000006085"/>
    </source>
</evidence>
<keyword evidence="1" id="KW-0472">Membrane</keyword>